<organism evidence="3">
    <name type="scientific">uncultured Caudovirales phage</name>
    <dbReference type="NCBI Taxonomy" id="2100421"/>
    <lineage>
        <taxon>Viruses</taxon>
        <taxon>Duplodnaviria</taxon>
        <taxon>Heunggongvirae</taxon>
        <taxon>Uroviricota</taxon>
        <taxon>Caudoviricetes</taxon>
        <taxon>Peduoviridae</taxon>
        <taxon>Maltschvirus</taxon>
        <taxon>Maltschvirus maltsch</taxon>
    </lineage>
</organism>
<keyword evidence="1" id="KW-1133">Transmembrane helix</keyword>
<accession>A0A6J7X3I9</accession>
<reference evidence="3" key="1">
    <citation type="submission" date="2020-05" db="EMBL/GenBank/DDBJ databases">
        <authorList>
            <person name="Chiriac C."/>
            <person name="Salcher M."/>
            <person name="Ghai R."/>
            <person name="Kavagutti S V."/>
        </authorList>
    </citation>
    <scope>NUCLEOTIDE SEQUENCE</scope>
</reference>
<dbReference type="EMBL" id="LR798346">
    <property type="protein sequence ID" value="CAB5225380.1"/>
    <property type="molecule type" value="Genomic_DNA"/>
</dbReference>
<evidence type="ECO:0000256" key="1">
    <source>
        <dbReference type="SAM" id="Phobius"/>
    </source>
</evidence>
<feature type="transmembrane region" description="Helical" evidence="1">
    <location>
        <begin position="20"/>
        <end position="46"/>
    </location>
</feature>
<protein>
    <submittedName>
        <fullName evidence="3">Uncharacterized protein</fullName>
    </submittedName>
</protein>
<evidence type="ECO:0000313" key="2">
    <source>
        <dbReference type="EMBL" id="CAB4157324.1"/>
    </source>
</evidence>
<name>A0A6J7X3I9_9CAUD</name>
<gene>
    <name evidence="2" type="ORF">UFOVP686_11</name>
    <name evidence="3" type="ORF">UFOVP752_9</name>
</gene>
<keyword evidence="1" id="KW-0472">Membrane</keyword>
<keyword evidence="1" id="KW-0812">Transmembrane</keyword>
<evidence type="ECO:0000313" key="3">
    <source>
        <dbReference type="EMBL" id="CAB5225380.1"/>
    </source>
</evidence>
<proteinExistence type="predicted"/>
<sequence length="197" mass="22262">MNQDAVMRVLTYIDSPFKLLVVLLLSVLGFLGYFVYVNQGLFLSVYMKQRELPKLNASRFDDVSSILMKELKAEVVAIFSVDPMLNKRVSVRAYQREGGREAKVEGVDVGLFTSNAANNIDVIDLIASKIPCSEYKRPQSEIGLWYMYKGITYTCRVSVPPEINQFIGQITVGWKQKPEDLDFVHDILTVAARALTK</sequence>
<dbReference type="EMBL" id="LR796654">
    <property type="protein sequence ID" value="CAB4157324.1"/>
    <property type="molecule type" value="Genomic_DNA"/>
</dbReference>